<feature type="domain" description="MROH2B-like HEAT-repeats" evidence="4">
    <location>
        <begin position="263"/>
        <end position="933"/>
    </location>
</feature>
<dbReference type="PROSITE" id="PS50077">
    <property type="entry name" value="HEAT_REPEAT"/>
    <property type="match status" value="1"/>
</dbReference>
<dbReference type="PANTHER" id="PTHR23120">
    <property type="entry name" value="MAESTRO-RELATED HEAT DOMAIN-CONTAINING"/>
    <property type="match status" value="1"/>
</dbReference>
<evidence type="ECO:0000256" key="1">
    <source>
        <dbReference type="ARBA" id="ARBA00022737"/>
    </source>
</evidence>
<accession>A0A1W0X8G8</accession>
<dbReference type="Pfam" id="PF21047">
    <property type="entry name" value="HEAT_Maestro"/>
    <property type="match status" value="1"/>
</dbReference>
<feature type="repeat" description="HEAT" evidence="2">
    <location>
        <begin position="1614"/>
        <end position="1648"/>
    </location>
</feature>
<dbReference type="InterPro" id="IPR045206">
    <property type="entry name" value="Maestro_heat-like_prot"/>
</dbReference>
<organism evidence="7 8">
    <name type="scientific">Hypsibius exemplaris</name>
    <name type="common">Freshwater tardigrade</name>
    <dbReference type="NCBI Taxonomy" id="2072580"/>
    <lineage>
        <taxon>Eukaryota</taxon>
        <taxon>Metazoa</taxon>
        <taxon>Ecdysozoa</taxon>
        <taxon>Tardigrada</taxon>
        <taxon>Eutardigrada</taxon>
        <taxon>Parachela</taxon>
        <taxon>Hypsibioidea</taxon>
        <taxon>Hypsibiidae</taxon>
        <taxon>Hypsibius</taxon>
    </lineage>
</organism>
<comment type="caution">
    <text evidence="7">The sequence shown here is derived from an EMBL/GenBank/DDBJ whole genome shotgun (WGS) entry which is preliminary data.</text>
</comment>
<evidence type="ECO:0000313" key="8">
    <source>
        <dbReference type="Proteomes" id="UP000192578"/>
    </source>
</evidence>
<dbReference type="InterPro" id="IPR021133">
    <property type="entry name" value="HEAT_type_2"/>
</dbReference>
<feature type="domain" description="MROH2B-like N-terminal HEAT-repeats" evidence="5">
    <location>
        <begin position="44"/>
        <end position="256"/>
    </location>
</feature>
<dbReference type="OrthoDB" id="1884734at2759"/>
<evidence type="ECO:0000259" key="3">
    <source>
        <dbReference type="Pfam" id="PF21047"/>
    </source>
</evidence>
<dbReference type="GO" id="GO:0005737">
    <property type="term" value="C:cytoplasm"/>
    <property type="evidence" value="ECO:0007669"/>
    <property type="project" value="TreeGrafter"/>
</dbReference>
<proteinExistence type="predicted"/>
<dbReference type="InterPro" id="IPR056282">
    <property type="entry name" value="MROH2B-like_N_HEAT"/>
</dbReference>
<feature type="domain" description="Maestro-like HEAT-repeats" evidence="3">
    <location>
        <begin position="966"/>
        <end position="1173"/>
    </location>
</feature>
<keyword evidence="8" id="KW-1185">Reference proteome</keyword>
<dbReference type="InterPro" id="IPR011989">
    <property type="entry name" value="ARM-like"/>
</dbReference>
<evidence type="ECO:0000313" key="7">
    <source>
        <dbReference type="EMBL" id="OQV23571.1"/>
    </source>
</evidence>
<evidence type="ECO:0000259" key="4">
    <source>
        <dbReference type="Pfam" id="PF23210"/>
    </source>
</evidence>
<evidence type="ECO:0000259" key="5">
    <source>
        <dbReference type="Pfam" id="PF23221"/>
    </source>
</evidence>
<dbReference type="InterPro" id="IPR055406">
    <property type="entry name" value="HEAT_Maestro"/>
</dbReference>
<dbReference type="InterPro" id="IPR016024">
    <property type="entry name" value="ARM-type_fold"/>
</dbReference>
<dbReference type="InterPro" id="IPR055408">
    <property type="entry name" value="HEAT_MROH2B-like"/>
</dbReference>
<dbReference type="Proteomes" id="UP000192578">
    <property type="component" value="Unassembled WGS sequence"/>
</dbReference>
<name>A0A1W0X8G8_HYPEX</name>
<dbReference type="SUPFAM" id="SSF48371">
    <property type="entry name" value="ARM repeat"/>
    <property type="match status" value="3"/>
</dbReference>
<evidence type="ECO:0000256" key="2">
    <source>
        <dbReference type="PROSITE-ProRule" id="PRU00103"/>
    </source>
</evidence>
<gene>
    <name evidence="7" type="ORF">BV898_02689</name>
</gene>
<dbReference type="Gene3D" id="1.25.10.10">
    <property type="entry name" value="Leucine-rich Repeat Variant"/>
    <property type="match status" value="3"/>
</dbReference>
<protein>
    <submittedName>
        <fullName evidence="7">Maestro heat-like repeat-containing protein family member 1</fullName>
    </submittedName>
</protein>
<dbReference type="EMBL" id="MTYJ01000011">
    <property type="protein sequence ID" value="OQV23571.1"/>
    <property type="molecule type" value="Genomic_DNA"/>
</dbReference>
<dbReference type="Pfam" id="PF23227">
    <property type="entry name" value="HEAT_MROH2B_C"/>
    <property type="match status" value="1"/>
</dbReference>
<dbReference type="PANTHER" id="PTHR23120:SF0">
    <property type="entry name" value="MAESTRO HEAT-LIKE REPEAT FAMILY MEMBER 1"/>
    <property type="match status" value="1"/>
</dbReference>
<evidence type="ECO:0000259" key="6">
    <source>
        <dbReference type="Pfam" id="PF23227"/>
    </source>
</evidence>
<reference evidence="8" key="1">
    <citation type="submission" date="2017-01" db="EMBL/GenBank/DDBJ databases">
        <title>Comparative genomics of anhydrobiosis in the tardigrade Hypsibius dujardini.</title>
        <authorList>
            <person name="Yoshida Y."/>
            <person name="Koutsovoulos G."/>
            <person name="Laetsch D."/>
            <person name="Stevens L."/>
            <person name="Kumar S."/>
            <person name="Horikawa D."/>
            <person name="Ishino K."/>
            <person name="Komine S."/>
            <person name="Tomita M."/>
            <person name="Blaxter M."/>
            <person name="Arakawa K."/>
        </authorList>
    </citation>
    <scope>NUCLEOTIDE SEQUENCE [LARGE SCALE GENOMIC DNA]</scope>
    <source>
        <strain evidence="8">Z151</strain>
    </source>
</reference>
<dbReference type="Pfam" id="PF23210">
    <property type="entry name" value="HEAT_Maestro_2"/>
    <property type="match status" value="1"/>
</dbReference>
<dbReference type="InterPro" id="IPR048465">
    <property type="entry name" value="Maestro-like_HEAT"/>
</dbReference>
<dbReference type="Pfam" id="PF23221">
    <property type="entry name" value="HEAT_MROH2B_1st"/>
    <property type="match status" value="1"/>
</dbReference>
<feature type="domain" description="Maestro/Maestro-like HEAT-repeats" evidence="6">
    <location>
        <begin position="1369"/>
        <end position="1640"/>
    </location>
</feature>
<sequence>MAQGGSVVPADSAEIQKVVFALIDAETEKEKEERVRDQLLISLYGIGTKHPQSVLPALLAYRRQQTCTKLQKVMIATTLDSILNHDNVLTAVDEKTAIEIIAAAVDGLNDKDLVILGSDLLVTVSRQFCIEVMKQMLNLFQPGNLPSVTTFQTFGRIFSANVNDSIPFLSAVLSMLAPLLPEARTDQLKRAIAGAVAQFADAILEYVARENEAPDQSVKVHFFQNDFGVIYEYILLHWLPKMREPELAAFMVHATSCIARVISKEKLQETADRLLGSAVSVVRKHPHESSASEGLAIVLEMLSSNAKSILEPQLDALLDVIFAQACAPADYAKPFAVKSHNEVLRCFAILYLNFPDRIINFLLAKLSPNVVKSTVIKDASDRSVVGALTIVNKLVNQPDVSFSFYLNALLKSLEPIIAPTPPVTLSNNVKQILAQLVLTLADRLYLTVDNSAPLIEFIVRQCSIPATTIPRSPSGLEVVTDEALRAACENVLHLLTTTVHGMETILLPGLFDYLVMWQYTESARTVAKCLVHLNTQRDVFATLAPSGAVKRSPAVVELFTRLFVLSGSAIDQSDGDSLLRLLQLVVGRMAEALKELWEGTITELENFFTMRASNEGGETAWDGQAWEESLLKLLQTSLHDLKNVEPELIHRIAECFTIQIPLYIDFPEDKAFLYRALGTTLEISTDSLVVNKGLDGIFNSVNHSKIVERQACAVAVGKASSAHFDLILSKLDGFTVPDKQGKRSSIFNLFGSAKESKQESVDSERSKSTIVTCYGYAVSGAPRALLLTRIDDIMRSIMPFFVGVKEFAIKHSLCRFTEMLAKALRETNSTLDKRQALMFHMKDFVKSEPPELRSSVRALAVTACAELAQLPPKITMEEVEDALLLFCNSVFPLLPPRHDSSEGADAANAAYLNYEVLWDATIKALSEFMVTVVKVYRNAEATVVLLRNLKPWLESDSDHERYHSLTMLHNVLTSDAVTENVIAPILGMAMGLLAMRSMDPDARCRETALACGKRLASILSNGKSSDQEWIEAGRQSWMKESLSSHAAATSIAGLFYGILEGDQLVKFVRQLYYQGLLERRAVTAAGVAAILQATLKNKWQPLKEQGPDILGGLLFALKTVRDPATKVGIEGCIKAIAEHDTEMVARVLLNQPVPLLPSTAALWRSLGSVASFAPILLQHCLDTLRTTPCYSEVHIHARCASLPILQSLAVLVELFQSSNNTDLLQANFADLAPVLIVITAAMVGAQSSKPPQFAVSSEQTGADSEWKSVYKVVPSRFAVDALKQLLKNANSVVPISFEMIEDPVMYAEGLHVTCKCIFQSAELDAKKVIAGLVPYLNSEIDAQRAAAVAMYSAMLESKKPTDAGQVQEVVNHLATKNSDQALIVRVFCIRGMGSLAQFGPKIVNANADSILRVILAGLEDSADGNMNSAPIEAMKALNKLLPVIDRARIQEDLISISVRLRPSFESESPMIRSMAFSLFGQAATVAENESVRAAFTQEVHDVLVILLLHLNDDNHEVSTATKSVFKLLLPLLKSEALVTALSYPDGIAYSRLLKLISSALGTDFADKIPAYLNHIIGYFRSESPTMRANAVLLAGNLLAQVAAAGQPDTTTSHMAPAVIHLLSDKEPLVRQRAAEALGLIYQKSSHHV</sequence>
<keyword evidence="1" id="KW-0677">Repeat</keyword>